<reference evidence="1 2" key="1">
    <citation type="submission" date="2020-07" db="EMBL/GenBank/DDBJ databases">
        <title>Sequencing the genomes of 1000 actinobacteria strains.</title>
        <authorList>
            <person name="Klenk H.-P."/>
        </authorList>
    </citation>
    <scope>NUCLEOTIDE SEQUENCE [LARGE SCALE GENOMIC DNA]</scope>
    <source>
        <strain evidence="1 2">DSM 8598</strain>
    </source>
</reference>
<proteinExistence type="predicted"/>
<dbReference type="Proteomes" id="UP000549066">
    <property type="component" value="Unassembled WGS sequence"/>
</dbReference>
<dbReference type="AlphaFoldDB" id="A0A852WQI8"/>
<gene>
    <name evidence="1" type="ORF">BJY17_000555</name>
</gene>
<name>A0A852WQI8_9MICO</name>
<evidence type="ECO:0000313" key="1">
    <source>
        <dbReference type="EMBL" id="NYG19808.1"/>
    </source>
</evidence>
<comment type="caution">
    <text evidence="1">The sequence shown here is derived from an EMBL/GenBank/DDBJ whole genome shotgun (WGS) entry which is preliminary data.</text>
</comment>
<organism evidence="1 2">
    <name type="scientific">Agromyces hippuratus</name>
    <dbReference type="NCBI Taxonomy" id="286438"/>
    <lineage>
        <taxon>Bacteria</taxon>
        <taxon>Bacillati</taxon>
        <taxon>Actinomycetota</taxon>
        <taxon>Actinomycetes</taxon>
        <taxon>Micrococcales</taxon>
        <taxon>Microbacteriaceae</taxon>
        <taxon>Agromyces</taxon>
    </lineage>
</organism>
<protein>
    <submittedName>
        <fullName evidence="1">Uncharacterized protein</fullName>
    </submittedName>
</protein>
<dbReference type="RefSeq" id="WP_179550035.1">
    <property type="nucleotide sequence ID" value="NZ_JACCFI010000001.1"/>
</dbReference>
<dbReference type="EMBL" id="JACCFI010000001">
    <property type="protein sequence ID" value="NYG19808.1"/>
    <property type="molecule type" value="Genomic_DNA"/>
</dbReference>
<sequence length="77" mass="8408">MIRRDAQFTAGPHAGKFLVAEEDESGSIIALICNGQPGSLETIADFWFADVVELERGVTEDGWKVTWLPRGSLGTPF</sequence>
<keyword evidence="2" id="KW-1185">Reference proteome</keyword>
<accession>A0A852WQI8</accession>
<evidence type="ECO:0000313" key="2">
    <source>
        <dbReference type="Proteomes" id="UP000549066"/>
    </source>
</evidence>